<dbReference type="EC" id="2.1.1.64" evidence="2"/>
<reference evidence="3" key="1">
    <citation type="journal article" date="2019" name="Int. J. Syst. Evol. Microbiol.">
        <title>The Global Catalogue of Microorganisms (GCM) 10K type strain sequencing project: providing services to taxonomists for standard genome sequencing and annotation.</title>
        <authorList>
            <consortium name="The Broad Institute Genomics Platform"/>
            <consortium name="The Broad Institute Genome Sequencing Center for Infectious Disease"/>
            <person name="Wu L."/>
            <person name="Ma J."/>
        </authorList>
    </citation>
    <scope>NUCLEOTIDE SEQUENCE [LARGE SCALE GENOMIC DNA]</scope>
    <source>
        <strain evidence="3">NBRC 106396</strain>
    </source>
</reference>
<dbReference type="GO" id="GO:0102208">
    <property type="term" value="F:2-polyprenyl-6-hydroxyphenol methylase activity"/>
    <property type="evidence" value="ECO:0007669"/>
    <property type="project" value="UniProtKB-EC"/>
</dbReference>
<dbReference type="InterPro" id="IPR029063">
    <property type="entry name" value="SAM-dependent_MTases_sf"/>
</dbReference>
<dbReference type="Pfam" id="PF08241">
    <property type="entry name" value="Methyltransf_11"/>
    <property type="match status" value="1"/>
</dbReference>
<dbReference type="EMBL" id="JBHTCP010000013">
    <property type="protein sequence ID" value="MFC7371597.1"/>
    <property type="molecule type" value="Genomic_DNA"/>
</dbReference>
<dbReference type="Proteomes" id="UP001596549">
    <property type="component" value="Unassembled WGS sequence"/>
</dbReference>
<keyword evidence="2" id="KW-0489">Methyltransferase</keyword>
<dbReference type="CDD" id="cd02440">
    <property type="entry name" value="AdoMet_MTases"/>
    <property type="match status" value="1"/>
</dbReference>
<feature type="domain" description="Methyltransferase type 11" evidence="1">
    <location>
        <begin position="65"/>
        <end position="157"/>
    </location>
</feature>
<dbReference type="GO" id="GO:0061542">
    <property type="term" value="F:3-demethylubiquinol 3-O-methyltransferase activity"/>
    <property type="evidence" value="ECO:0007669"/>
    <property type="project" value="UniProtKB-EC"/>
</dbReference>
<keyword evidence="2" id="KW-0808">Transferase</keyword>
<evidence type="ECO:0000259" key="1">
    <source>
        <dbReference type="Pfam" id="PF08241"/>
    </source>
</evidence>
<sequence length="266" mass="29360">MDTERRESNGQAWNKSAYNAWTNRFGTPEKAAAKIAADPLKKLDPLHQYIGDVKGKKVVNLLGSHGSKAVALALLGADTTVIDISESNAAYARELAAAADVPLRYVVADVLALPNEELCGDYDLVFTELGILHYFTDLNPFFAVASQLLKKGGKLVLQDFHPVSTKLISSQGKSQAVRKHKVDGDYFDVTLEVTEVAYSKFLPELRYANAEERAPFQVSLRKWTLGEIVTAIGSQGLWIQQLIEEPHAEEFDRGIPKTFIITAEKL</sequence>
<dbReference type="EC" id="2.1.1.222" evidence="2"/>
<evidence type="ECO:0000313" key="3">
    <source>
        <dbReference type="Proteomes" id="UP001596549"/>
    </source>
</evidence>
<gene>
    <name evidence="2" type="ORF">ACFQPF_07905</name>
</gene>
<accession>A0ABW2NLU3</accession>
<dbReference type="GO" id="GO:0032259">
    <property type="term" value="P:methylation"/>
    <property type="evidence" value="ECO:0007669"/>
    <property type="project" value="UniProtKB-KW"/>
</dbReference>
<dbReference type="RefSeq" id="WP_379748312.1">
    <property type="nucleotide sequence ID" value="NZ_JBHTCP010000013.1"/>
</dbReference>
<organism evidence="2 3">
    <name type="scientific">Fictibacillus iocasae</name>
    <dbReference type="NCBI Taxonomy" id="2715437"/>
    <lineage>
        <taxon>Bacteria</taxon>
        <taxon>Bacillati</taxon>
        <taxon>Bacillota</taxon>
        <taxon>Bacilli</taxon>
        <taxon>Bacillales</taxon>
        <taxon>Fictibacillaceae</taxon>
        <taxon>Fictibacillus</taxon>
    </lineage>
</organism>
<name>A0ABW2NLU3_9BACL</name>
<protein>
    <submittedName>
        <fullName evidence="2">Class I SAM-dependent methyltransferase</fullName>
        <ecNumber evidence="2">2.1.1.222</ecNumber>
        <ecNumber evidence="2">2.1.1.64</ecNumber>
    </submittedName>
</protein>
<evidence type="ECO:0000313" key="2">
    <source>
        <dbReference type="EMBL" id="MFC7371597.1"/>
    </source>
</evidence>
<comment type="caution">
    <text evidence="2">The sequence shown here is derived from an EMBL/GenBank/DDBJ whole genome shotgun (WGS) entry which is preliminary data.</text>
</comment>
<keyword evidence="3" id="KW-1185">Reference proteome</keyword>
<dbReference type="SUPFAM" id="SSF53335">
    <property type="entry name" value="S-adenosyl-L-methionine-dependent methyltransferases"/>
    <property type="match status" value="1"/>
</dbReference>
<proteinExistence type="predicted"/>
<dbReference type="Gene3D" id="3.40.50.150">
    <property type="entry name" value="Vaccinia Virus protein VP39"/>
    <property type="match status" value="1"/>
</dbReference>
<dbReference type="InterPro" id="IPR013216">
    <property type="entry name" value="Methyltransf_11"/>
</dbReference>